<proteinExistence type="predicted"/>
<comment type="caution">
    <text evidence="6">The sequence shown here is derived from an EMBL/GenBank/DDBJ whole genome shotgun (WGS) entry which is preliminary data.</text>
</comment>
<dbReference type="PROSITE" id="PS50923">
    <property type="entry name" value="SUSHI"/>
    <property type="match status" value="1"/>
</dbReference>
<dbReference type="SMART" id="SM00032">
    <property type="entry name" value="CCP"/>
    <property type="match status" value="1"/>
</dbReference>
<dbReference type="Gene3D" id="2.10.70.10">
    <property type="entry name" value="Complement Module, domain 1"/>
    <property type="match status" value="1"/>
</dbReference>
<dbReference type="GO" id="GO:0043197">
    <property type="term" value="C:dendritic spine"/>
    <property type="evidence" value="ECO:0007669"/>
    <property type="project" value="TreeGrafter"/>
</dbReference>
<dbReference type="PANTHER" id="PTHR45656:SF1">
    <property type="entry name" value="SEIZURE PROTEIN 6 HOMOLOG"/>
    <property type="match status" value="1"/>
</dbReference>
<dbReference type="GO" id="GO:0090036">
    <property type="term" value="P:regulation of protein kinase C signaling"/>
    <property type="evidence" value="ECO:0007669"/>
    <property type="project" value="TreeGrafter"/>
</dbReference>
<keyword evidence="1 4" id="KW-0768">Sushi</keyword>
<dbReference type="InterPro" id="IPR035976">
    <property type="entry name" value="Sushi/SCR/CCP_sf"/>
</dbReference>
<feature type="domain" description="Sushi" evidence="5">
    <location>
        <begin position="77"/>
        <end position="136"/>
    </location>
</feature>
<evidence type="ECO:0000256" key="4">
    <source>
        <dbReference type="PROSITE-ProRule" id="PRU00302"/>
    </source>
</evidence>
<name>A0A4Z2CB93_9TELE</name>
<dbReference type="EMBL" id="SWLE01000003">
    <property type="protein sequence ID" value="TNN01421.1"/>
    <property type="molecule type" value="Genomic_DNA"/>
</dbReference>
<comment type="caution">
    <text evidence="4">Lacks conserved residue(s) required for the propagation of feature annotation.</text>
</comment>
<dbReference type="InterPro" id="IPR051277">
    <property type="entry name" value="SEZ6_CSMD_C4BPB_Regulators"/>
</dbReference>
<dbReference type="InterPro" id="IPR035914">
    <property type="entry name" value="Sperma_CUB_dom_sf"/>
</dbReference>
<keyword evidence="7" id="KW-1185">Reference proteome</keyword>
<evidence type="ECO:0000256" key="1">
    <source>
        <dbReference type="ARBA" id="ARBA00022659"/>
    </source>
</evidence>
<evidence type="ECO:0000313" key="6">
    <source>
        <dbReference type="EMBL" id="TNN01421.1"/>
    </source>
</evidence>
<evidence type="ECO:0000313" key="7">
    <source>
        <dbReference type="Proteomes" id="UP000516260"/>
    </source>
</evidence>
<dbReference type="SUPFAM" id="SSF49854">
    <property type="entry name" value="Spermadhesin, CUB domain"/>
    <property type="match status" value="1"/>
</dbReference>
<organism evidence="6 7">
    <name type="scientific">Takifugu bimaculatus</name>
    <dbReference type="NCBI Taxonomy" id="433685"/>
    <lineage>
        <taxon>Eukaryota</taxon>
        <taxon>Metazoa</taxon>
        <taxon>Chordata</taxon>
        <taxon>Craniata</taxon>
        <taxon>Vertebrata</taxon>
        <taxon>Euteleostomi</taxon>
        <taxon>Actinopterygii</taxon>
        <taxon>Neopterygii</taxon>
        <taxon>Teleostei</taxon>
        <taxon>Neoteleostei</taxon>
        <taxon>Acanthomorphata</taxon>
        <taxon>Eupercaria</taxon>
        <taxon>Tetraodontiformes</taxon>
        <taxon>Tetradontoidea</taxon>
        <taxon>Tetraodontidae</taxon>
        <taxon>Takifugu</taxon>
    </lineage>
</organism>
<keyword evidence="2" id="KW-0677">Repeat</keyword>
<dbReference type="GO" id="GO:0043025">
    <property type="term" value="C:neuronal cell body"/>
    <property type="evidence" value="ECO:0007669"/>
    <property type="project" value="TreeGrafter"/>
</dbReference>
<dbReference type="SUPFAM" id="SSF57535">
    <property type="entry name" value="Complement control module/SCR domain"/>
    <property type="match status" value="1"/>
</dbReference>
<gene>
    <name evidence="6" type="ORF">fugu_010803</name>
</gene>
<dbReference type="GO" id="GO:0060074">
    <property type="term" value="P:synapse maturation"/>
    <property type="evidence" value="ECO:0007669"/>
    <property type="project" value="TreeGrafter"/>
</dbReference>
<accession>A0A4Z2CB93</accession>
<dbReference type="GO" id="GO:0005783">
    <property type="term" value="C:endoplasmic reticulum"/>
    <property type="evidence" value="ECO:0007669"/>
    <property type="project" value="TreeGrafter"/>
</dbReference>
<evidence type="ECO:0000259" key="5">
    <source>
        <dbReference type="PROSITE" id="PS50923"/>
    </source>
</evidence>
<protein>
    <recommendedName>
        <fullName evidence="5">Sushi domain-containing protein</fullName>
    </recommendedName>
</protein>
<dbReference type="Gene3D" id="2.60.120.290">
    <property type="entry name" value="Spermadhesin, CUB domain"/>
    <property type="match status" value="1"/>
</dbReference>
<dbReference type="PANTHER" id="PTHR45656">
    <property type="entry name" value="PROTEIN CBR-CLEC-78"/>
    <property type="match status" value="1"/>
</dbReference>
<dbReference type="GO" id="GO:0043198">
    <property type="term" value="C:dendritic shaft"/>
    <property type="evidence" value="ECO:0007669"/>
    <property type="project" value="TreeGrafter"/>
</dbReference>
<evidence type="ECO:0000256" key="2">
    <source>
        <dbReference type="ARBA" id="ARBA00022737"/>
    </source>
</evidence>
<dbReference type="Pfam" id="PF00084">
    <property type="entry name" value="Sushi"/>
    <property type="match status" value="1"/>
</dbReference>
<dbReference type="Pfam" id="PF00431">
    <property type="entry name" value="CUB"/>
    <property type="match status" value="1"/>
</dbReference>
<evidence type="ECO:0000256" key="3">
    <source>
        <dbReference type="ARBA" id="ARBA00023157"/>
    </source>
</evidence>
<dbReference type="AlphaFoldDB" id="A0A4Z2CB93"/>
<dbReference type="GO" id="GO:0050773">
    <property type="term" value="P:regulation of dendrite development"/>
    <property type="evidence" value="ECO:0007669"/>
    <property type="project" value="TreeGrafter"/>
</dbReference>
<keyword evidence="3 4" id="KW-1015">Disulfide bond</keyword>
<dbReference type="Proteomes" id="UP000516260">
    <property type="component" value="Chromosome 11"/>
</dbReference>
<dbReference type="CDD" id="cd00033">
    <property type="entry name" value="CCP"/>
    <property type="match status" value="1"/>
</dbReference>
<reference evidence="6 7" key="1">
    <citation type="submission" date="2019-04" db="EMBL/GenBank/DDBJ databases">
        <title>The sequence and de novo assembly of Takifugu bimaculatus genome using PacBio and Hi-C technologies.</title>
        <authorList>
            <person name="Xu P."/>
            <person name="Liu B."/>
            <person name="Zhou Z."/>
        </authorList>
    </citation>
    <scope>NUCLEOTIDE SEQUENCE [LARGE SCALE GENOMIC DNA]</scope>
    <source>
        <strain evidence="6">TB-2018</strain>
        <tissue evidence="6">Muscle</tissue>
    </source>
</reference>
<dbReference type="InterPro" id="IPR000436">
    <property type="entry name" value="Sushi_SCR_CCP_dom"/>
</dbReference>
<sequence>MLDIQVLNIGKNDVVTFYDGDDLTAKVLGQYGGSKARFKLYTSTADITIQFQSDPATNVYGYGNGFVVHFFEVPRNDTCPELPEISNGWKSTSHPELVQGTVVTYQCYPGYQVVGSELLMCQWDLTWSGDLPSCERVVSCPDPGPLENWQTGPVGSSFQRRFYRPVHLQQGLHAVWEQPANLLQPRSLGPPVEPEASQMPA</sequence>
<dbReference type="InterPro" id="IPR000859">
    <property type="entry name" value="CUB_dom"/>
</dbReference>
<dbReference type="FunFam" id="2.10.70.10:FF:000012">
    <property type="entry name" value="Seizure related 6 homolog like"/>
    <property type="match status" value="1"/>
</dbReference>
<dbReference type="CDD" id="cd00041">
    <property type="entry name" value="CUB"/>
    <property type="match status" value="1"/>
</dbReference>
<feature type="disulfide bond" evidence="4">
    <location>
        <begin position="107"/>
        <end position="134"/>
    </location>
</feature>